<dbReference type="PANTHER" id="PTHR30273">
    <property type="entry name" value="PERIPLASMIC SIGNAL SENSOR AND SIGMA FACTOR ACTIVATOR FECR-RELATED"/>
    <property type="match status" value="1"/>
</dbReference>
<keyword evidence="1" id="KW-1133">Transmembrane helix</keyword>
<dbReference type="InterPro" id="IPR012373">
    <property type="entry name" value="Ferrdict_sens_TM"/>
</dbReference>
<gene>
    <name evidence="4" type="ORF">CLV51_102663</name>
</gene>
<dbReference type="Proteomes" id="UP000240971">
    <property type="component" value="Unassembled WGS sequence"/>
</dbReference>
<dbReference type="PIRSF" id="PIRSF018266">
    <property type="entry name" value="FecR"/>
    <property type="match status" value="1"/>
</dbReference>
<proteinExistence type="predicted"/>
<feature type="transmembrane region" description="Helical" evidence="1">
    <location>
        <begin position="106"/>
        <end position="124"/>
    </location>
</feature>
<keyword evidence="1" id="KW-0812">Transmembrane</keyword>
<feature type="domain" description="Protein FecR C-terminal" evidence="3">
    <location>
        <begin position="291"/>
        <end position="358"/>
    </location>
</feature>
<dbReference type="AlphaFoldDB" id="A0A2P8HNK0"/>
<dbReference type="OrthoDB" id="645173at2"/>
<evidence type="ECO:0000313" key="5">
    <source>
        <dbReference type="Proteomes" id="UP000240971"/>
    </source>
</evidence>
<keyword evidence="5" id="KW-1185">Reference proteome</keyword>
<comment type="caution">
    <text evidence="4">The sequence shown here is derived from an EMBL/GenBank/DDBJ whole genome shotgun (WGS) entry which is preliminary data.</text>
</comment>
<dbReference type="PANTHER" id="PTHR30273:SF2">
    <property type="entry name" value="PROTEIN FECR"/>
    <property type="match status" value="1"/>
</dbReference>
<evidence type="ECO:0000259" key="3">
    <source>
        <dbReference type="Pfam" id="PF16344"/>
    </source>
</evidence>
<dbReference type="Gene3D" id="3.55.50.30">
    <property type="match status" value="1"/>
</dbReference>
<name>A0A2P8HNK0_CHINA</name>
<dbReference type="Gene3D" id="2.60.120.1440">
    <property type="match status" value="1"/>
</dbReference>
<keyword evidence="1" id="KW-0472">Membrane</keyword>
<sequence length="364" mass="40467">MKHFSEDTWEFIQDDRFIQWVLHPDAANAAYWEQWIAAHPHRQDAIEKAKAMVLSLSKVQQPAVDGALLEEVYAVLDKHMMEEQPAMKAAPQVLTAAVKTNFRYRWISAAAAVVAGMVMVSIYLKKNNKPLVAAKIESYIEKDQVIRTNKTPDNQVAYLTDGSTVVLKAGASIQHTTFLQHPKREVYLKGDAFFDIAKDARRPFFVYTPKVAICVLGTSFNVTEEKGGNLTIMVKTGKISVYDLADNKQHGYIVTPNHKIRFNARTAVFVADSLNIADAQNIPAAVNIPPFTFENTPVTAIFDALETAYSIKIHADVNVFGKCMVTTTMTNETFENKLKIICAAINATYKISGGQVYITGKPCS</sequence>
<dbReference type="RefSeq" id="WP_106528229.1">
    <property type="nucleotide sequence ID" value="NZ_PYAW01000002.1"/>
</dbReference>
<evidence type="ECO:0000259" key="2">
    <source>
        <dbReference type="Pfam" id="PF04773"/>
    </source>
</evidence>
<organism evidence="4 5">
    <name type="scientific">Chitinophaga niastensis</name>
    <dbReference type="NCBI Taxonomy" id="536980"/>
    <lineage>
        <taxon>Bacteria</taxon>
        <taxon>Pseudomonadati</taxon>
        <taxon>Bacteroidota</taxon>
        <taxon>Chitinophagia</taxon>
        <taxon>Chitinophagales</taxon>
        <taxon>Chitinophagaceae</taxon>
        <taxon>Chitinophaga</taxon>
    </lineage>
</organism>
<dbReference type="EMBL" id="PYAW01000002">
    <property type="protein sequence ID" value="PSL47803.1"/>
    <property type="molecule type" value="Genomic_DNA"/>
</dbReference>
<reference evidence="4 5" key="1">
    <citation type="submission" date="2018-03" db="EMBL/GenBank/DDBJ databases">
        <title>Genomic Encyclopedia of Archaeal and Bacterial Type Strains, Phase II (KMG-II): from individual species to whole genera.</title>
        <authorList>
            <person name="Goeker M."/>
        </authorList>
    </citation>
    <scope>NUCLEOTIDE SEQUENCE [LARGE SCALE GENOMIC DNA]</scope>
    <source>
        <strain evidence="4 5">DSM 24859</strain>
    </source>
</reference>
<accession>A0A2P8HNK0</accession>
<feature type="domain" description="FecR protein" evidence="2">
    <location>
        <begin position="146"/>
        <end position="239"/>
    </location>
</feature>
<dbReference type="Pfam" id="PF16344">
    <property type="entry name" value="FecR_C"/>
    <property type="match status" value="1"/>
</dbReference>
<dbReference type="Pfam" id="PF04773">
    <property type="entry name" value="FecR"/>
    <property type="match status" value="1"/>
</dbReference>
<dbReference type="InterPro" id="IPR032508">
    <property type="entry name" value="FecR_C"/>
</dbReference>
<evidence type="ECO:0000313" key="4">
    <source>
        <dbReference type="EMBL" id="PSL47803.1"/>
    </source>
</evidence>
<evidence type="ECO:0000256" key="1">
    <source>
        <dbReference type="SAM" id="Phobius"/>
    </source>
</evidence>
<protein>
    <submittedName>
        <fullName evidence="4">FecR family protein</fullName>
    </submittedName>
</protein>
<dbReference type="InterPro" id="IPR006860">
    <property type="entry name" value="FecR"/>
</dbReference>
<dbReference type="GO" id="GO:0016989">
    <property type="term" value="F:sigma factor antagonist activity"/>
    <property type="evidence" value="ECO:0007669"/>
    <property type="project" value="TreeGrafter"/>
</dbReference>